<comment type="similarity">
    <text evidence="1 3">Belongs to the peptidase C14A family.</text>
</comment>
<dbReference type="GO" id="GO:0043067">
    <property type="term" value="P:regulation of programmed cell death"/>
    <property type="evidence" value="ECO:0007669"/>
    <property type="project" value="UniProtKB-ARBA"/>
</dbReference>
<evidence type="ECO:0000256" key="2">
    <source>
        <dbReference type="ARBA" id="ARBA00022703"/>
    </source>
</evidence>
<dbReference type="Proteomes" id="UP000675881">
    <property type="component" value="Chromosome 15"/>
</dbReference>
<dbReference type="InterPro" id="IPR029030">
    <property type="entry name" value="Caspase-like_dom_sf"/>
</dbReference>
<reference evidence="6" key="1">
    <citation type="submission" date="2021-02" db="EMBL/GenBank/DDBJ databases">
        <authorList>
            <person name="Bekaert M."/>
        </authorList>
    </citation>
    <scope>NUCLEOTIDE SEQUENCE</scope>
    <source>
        <strain evidence="6">IoA-00</strain>
    </source>
</reference>
<dbReference type="PROSITE" id="PS50207">
    <property type="entry name" value="CASPASE_P10"/>
    <property type="match status" value="1"/>
</dbReference>
<organism evidence="6 7">
    <name type="scientific">Lepeophtheirus salmonis</name>
    <name type="common">Salmon louse</name>
    <name type="synonym">Caligus salmonis</name>
    <dbReference type="NCBI Taxonomy" id="72036"/>
    <lineage>
        <taxon>Eukaryota</taxon>
        <taxon>Metazoa</taxon>
        <taxon>Ecdysozoa</taxon>
        <taxon>Arthropoda</taxon>
        <taxon>Crustacea</taxon>
        <taxon>Multicrustacea</taxon>
        <taxon>Hexanauplia</taxon>
        <taxon>Copepoda</taxon>
        <taxon>Siphonostomatoida</taxon>
        <taxon>Caligidae</taxon>
        <taxon>Lepeophtheirus</taxon>
    </lineage>
</organism>
<dbReference type="InterPro" id="IPR033139">
    <property type="entry name" value="Caspase_cys_AS"/>
</dbReference>
<dbReference type="SUPFAM" id="SSF52129">
    <property type="entry name" value="Caspase-like"/>
    <property type="match status" value="1"/>
</dbReference>
<dbReference type="AlphaFoldDB" id="A0A7R8H4E3"/>
<accession>A0A7R8H4E3</accession>
<dbReference type="InterPro" id="IPR002138">
    <property type="entry name" value="Pept_C14_p10"/>
</dbReference>
<proteinExistence type="inferred from homology"/>
<dbReference type="GO" id="GO:0006508">
    <property type="term" value="P:proteolysis"/>
    <property type="evidence" value="ECO:0007669"/>
    <property type="project" value="InterPro"/>
</dbReference>
<evidence type="ECO:0000313" key="6">
    <source>
        <dbReference type="EMBL" id="CAF2861195.1"/>
    </source>
</evidence>
<sequence length="423" mass="48873">MLRSDAIEDSNIPTIPEESLPNITLEQAKKIDGRINYFDNISAIFLLLDNYGQAYSLFDHIHQTKMANGYNKIYCVLYLLNRFKTSKEVLGVQKNQLIHFFQGQRVSLRSIHSVFIIQALSKMDKTTVVRHCKENSKFIFPQIRRKELCCKEFETNLIQMFLKNIIVNDGPNLKFKSSVEHISPELLHFWIDVVPPTISFGCDEKIRDITRRNGSKNDVKSIEETFSRFGCKVTVKSDLDINGLYEVVSKYSKKTNYESYDYFILFILAHGTCIQGAVDVIYGVDGKPLNLNFIRDSFIKGNNCGSLVGKPKIFFIQACRGNESMRSLPVISPDSKVLGHVAEIEGCLVFKSTWEGYVSYRHDLYGTFFVQYLCKRLKSLEVKRRYRIIVMLFKIIFAPFNKQYAQIASYDYSLGKKSFLFYN</sequence>
<evidence type="ECO:0000256" key="1">
    <source>
        <dbReference type="ARBA" id="ARBA00010134"/>
    </source>
</evidence>
<dbReference type="GO" id="GO:0051604">
    <property type="term" value="P:protein maturation"/>
    <property type="evidence" value="ECO:0007669"/>
    <property type="project" value="UniProtKB-ARBA"/>
</dbReference>
<dbReference type="OrthoDB" id="6097640at2759"/>
<dbReference type="InterPro" id="IPR001309">
    <property type="entry name" value="Pept_C14_p20"/>
</dbReference>
<dbReference type="PANTHER" id="PTHR48169:SF7">
    <property type="entry name" value="CASPASE 10"/>
    <property type="match status" value="1"/>
</dbReference>
<evidence type="ECO:0000259" key="4">
    <source>
        <dbReference type="PROSITE" id="PS50207"/>
    </source>
</evidence>
<evidence type="ECO:0000313" key="7">
    <source>
        <dbReference type="Proteomes" id="UP000675881"/>
    </source>
</evidence>
<dbReference type="PROSITE" id="PS50208">
    <property type="entry name" value="CASPASE_P20"/>
    <property type="match status" value="1"/>
</dbReference>
<name>A0A7R8H4E3_LEPSM</name>
<keyword evidence="7" id="KW-1185">Reference proteome</keyword>
<dbReference type="Gene3D" id="3.40.50.1460">
    <property type="match status" value="1"/>
</dbReference>
<dbReference type="GO" id="GO:0006915">
    <property type="term" value="P:apoptotic process"/>
    <property type="evidence" value="ECO:0007669"/>
    <property type="project" value="UniProtKB-KW"/>
</dbReference>
<protein>
    <submittedName>
        <fullName evidence="6">(salmon louse) hypothetical protein</fullName>
    </submittedName>
</protein>
<dbReference type="SMART" id="SM00115">
    <property type="entry name" value="CASc"/>
    <property type="match status" value="1"/>
</dbReference>
<dbReference type="InterPro" id="IPR015917">
    <property type="entry name" value="Pept_C14A"/>
</dbReference>
<dbReference type="GO" id="GO:0004197">
    <property type="term" value="F:cysteine-type endopeptidase activity"/>
    <property type="evidence" value="ECO:0007669"/>
    <property type="project" value="InterPro"/>
</dbReference>
<feature type="domain" description="Caspase family p20" evidence="5">
    <location>
        <begin position="202"/>
        <end position="323"/>
    </location>
</feature>
<dbReference type="PANTHER" id="PTHR48169">
    <property type="entry name" value="DED DOMAIN-CONTAINING PROTEIN"/>
    <property type="match status" value="1"/>
</dbReference>
<evidence type="ECO:0000259" key="5">
    <source>
        <dbReference type="PROSITE" id="PS50208"/>
    </source>
</evidence>
<keyword evidence="2" id="KW-0053">Apoptosis</keyword>
<dbReference type="PROSITE" id="PS01122">
    <property type="entry name" value="CASPASE_CYS"/>
    <property type="match status" value="1"/>
</dbReference>
<dbReference type="EMBL" id="HG994594">
    <property type="protein sequence ID" value="CAF2861195.1"/>
    <property type="molecule type" value="Genomic_DNA"/>
</dbReference>
<dbReference type="Pfam" id="PF00656">
    <property type="entry name" value="Peptidase_C14"/>
    <property type="match status" value="1"/>
</dbReference>
<dbReference type="InterPro" id="IPR011600">
    <property type="entry name" value="Pept_C14_caspase"/>
</dbReference>
<evidence type="ECO:0000256" key="3">
    <source>
        <dbReference type="RuleBase" id="RU003971"/>
    </source>
</evidence>
<feature type="domain" description="Caspase family p10" evidence="4">
    <location>
        <begin position="348"/>
        <end position="422"/>
    </location>
</feature>
<gene>
    <name evidence="6" type="ORF">LSAA_6057</name>
</gene>
<dbReference type="GO" id="GO:0005737">
    <property type="term" value="C:cytoplasm"/>
    <property type="evidence" value="ECO:0007669"/>
    <property type="project" value="UniProtKB-ARBA"/>
</dbReference>
<dbReference type="PRINTS" id="PR00376">
    <property type="entry name" value="IL1BCENZYME"/>
</dbReference>